<dbReference type="SUPFAM" id="SSF53850">
    <property type="entry name" value="Periplasmic binding protein-like II"/>
    <property type="match status" value="1"/>
</dbReference>
<evidence type="ECO:0000256" key="2">
    <source>
        <dbReference type="ARBA" id="ARBA00023015"/>
    </source>
</evidence>
<protein>
    <submittedName>
        <fullName evidence="6">LysR family transcriptional regulator</fullName>
    </submittedName>
</protein>
<dbReference type="SUPFAM" id="SSF46785">
    <property type="entry name" value="Winged helix' DNA-binding domain"/>
    <property type="match status" value="1"/>
</dbReference>
<evidence type="ECO:0000313" key="6">
    <source>
        <dbReference type="EMBL" id="MFA0566847.1"/>
    </source>
</evidence>
<keyword evidence="7" id="KW-1185">Reference proteome</keyword>
<evidence type="ECO:0000256" key="1">
    <source>
        <dbReference type="ARBA" id="ARBA00009437"/>
    </source>
</evidence>
<dbReference type="PROSITE" id="PS50931">
    <property type="entry name" value="HTH_LYSR"/>
    <property type="match status" value="1"/>
</dbReference>
<dbReference type="Pfam" id="PF00126">
    <property type="entry name" value="HTH_1"/>
    <property type="match status" value="1"/>
</dbReference>
<dbReference type="InterPro" id="IPR005119">
    <property type="entry name" value="LysR_subst-bd"/>
</dbReference>
<dbReference type="Gene3D" id="1.10.10.10">
    <property type="entry name" value="Winged helix-like DNA-binding domain superfamily/Winged helix DNA-binding domain"/>
    <property type="match status" value="1"/>
</dbReference>
<dbReference type="Proteomes" id="UP001570417">
    <property type="component" value="Unassembled WGS sequence"/>
</dbReference>
<dbReference type="InterPro" id="IPR000847">
    <property type="entry name" value="LysR_HTH_N"/>
</dbReference>
<dbReference type="InterPro" id="IPR036390">
    <property type="entry name" value="WH_DNA-bd_sf"/>
</dbReference>
<proteinExistence type="inferred from homology"/>
<evidence type="ECO:0000256" key="4">
    <source>
        <dbReference type="ARBA" id="ARBA00023163"/>
    </source>
</evidence>
<dbReference type="PANTHER" id="PTHR30537:SF35">
    <property type="entry name" value="TRANSCRIPTIONAL REGULATORY PROTEIN"/>
    <property type="match status" value="1"/>
</dbReference>
<reference evidence="6 7" key="1">
    <citation type="journal article" date="2024" name="ISME J.">
        <title>Tailless and filamentous prophages are predominant in marine Vibrio.</title>
        <authorList>
            <person name="Steensen K."/>
            <person name="Seneca J."/>
            <person name="Bartlau N."/>
            <person name="Yu X.A."/>
            <person name="Hussain F.A."/>
            <person name="Polz M.F."/>
        </authorList>
    </citation>
    <scope>NUCLEOTIDE SEQUENCE [LARGE SCALE GENOMIC DNA]</scope>
    <source>
        <strain evidence="6 7">10N.222.51.A1</strain>
    </source>
</reference>
<accession>A0ABV4N6N6</accession>
<sequence length="298" mass="33243">MDKLTAMRSFVEVANCASFTQAAEHLGLSRLQVSRHVQEIEAWLKQRLLHRTTRKVSLTTAGEEALNRCEKILYETTELELTALNRNDQLSGTIRVAAPIGLTQNILLDAVEQFTELHPNITVELFASDHFAQLVDERIDIALRYTDQPDDSLIARKLMVIDSVVCASAEYLSKYGEPQHIDDLKDHNCFRHLGASSWTFVKDNQHKAVEVTGTIIANDIGVLASAAQHGKGIVHLPCDLANPLINSGKLQPILNEFVVPSSVLWAVYLSRSYQLPIVRQFIDFVAQSWSSDIKLGDA</sequence>
<gene>
    <name evidence="6" type="ORF">AB4566_01010</name>
</gene>
<name>A0ABV4N6N6_9VIBR</name>
<dbReference type="Gene3D" id="3.40.190.290">
    <property type="match status" value="1"/>
</dbReference>
<dbReference type="EMBL" id="JBFRUW010000002">
    <property type="protein sequence ID" value="MFA0566847.1"/>
    <property type="molecule type" value="Genomic_DNA"/>
</dbReference>
<dbReference type="RefSeq" id="WP_137371628.1">
    <property type="nucleotide sequence ID" value="NZ_AP025491.1"/>
</dbReference>
<dbReference type="PANTHER" id="PTHR30537">
    <property type="entry name" value="HTH-TYPE TRANSCRIPTIONAL REGULATOR"/>
    <property type="match status" value="1"/>
</dbReference>
<dbReference type="CDD" id="cd08422">
    <property type="entry name" value="PBP2_CrgA_like"/>
    <property type="match status" value="1"/>
</dbReference>
<dbReference type="Pfam" id="PF03466">
    <property type="entry name" value="LysR_substrate"/>
    <property type="match status" value="1"/>
</dbReference>
<evidence type="ECO:0000259" key="5">
    <source>
        <dbReference type="PROSITE" id="PS50931"/>
    </source>
</evidence>
<evidence type="ECO:0000256" key="3">
    <source>
        <dbReference type="ARBA" id="ARBA00023125"/>
    </source>
</evidence>
<dbReference type="InterPro" id="IPR036388">
    <property type="entry name" value="WH-like_DNA-bd_sf"/>
</dbReference>
<comment type="caution">
    <text evidence="6">The sequence shown here is derived from an EMBL/GenBank/DDBJ whole genome shotgun (WGS) entry which is preliminary data.</text>
</comment>
<evidence type="ECO:0000313" key="7">
    <source>
        <dbReference type="Proteomes" id="UP001570417"/>
    </source>
</evidence>
<organism evidence="6 7">
    <name type="scientific">Vibrio gallaecicus</name>
    <dbReference type="NCBI Taxonomy" id="552386"/>
    <lineage>
        <taxon>Bacteria</taxon>
        <taxon>Pseudomonadati</taxon>
        <taxon>Pseudomonadota</taxon>
        <taxon>Gammaproteobacteria</taxon>
        <taxon>Vibrionales</taxon>
        <taxon>Vibrionaceae</taxon>
        <taxon>Vibrio</taxon>
    </lineage>
</organism>
<keyword evidence="4" id="KW-0804">Transcription</keyword>
<keyword evidence="2" id="KW-0805">Transcription regulation</keyword>
<comment type="similarity">
    <text evidence="1">Belongs to the LysR transcriptional regulatory family.</text>
</comment>
<dbReference type="InterPro" id="IPR058163">
    <property type="entry name" value="LysR-type_TF_proteobact-type"/>
</dbReference>
<keyword evidence="3" id="KW-0238">DNA-binding</keyword>
<feature type="domain" description="HTH lysR-type" evidence="5">
    <location>
        <begin position="1"/>
        <end position="59"/>
    </location>
</feature>